<dbReference type="RefSeq" id="WP_290207795.1">
    <property type="nucleotide sequence ID" value="NZ_JASDDK010000009.1"/>
</dbReference>
<dbReference type="Proteomes" id="UP001231197">
    <property type="component" value="Unassembled WGS sequence"/>
</dbReference>
<protein>
    <submittedName>
        <fullName evidence="2">Uncharacterized protein</fullName>
    </submittedName>
</protein>
<feature type="compositionally biased region" description="Polar residues" evidence="1">
    <location>
        <begin position="15"/>
        <end position="26"/>
    </location>
</feature>
<gene>
    <name evidence="2" type="ORF">QMA06_15340</name>
</gene>
<sequence>MGIIEDKKKFKTKTQNQTDLNNPTKHVNQKTNKFDIDKKTIKDQQTKK</sequence>
<feature type="region of interest" description="Disordered" evidence="1">
    <location>
        <begin position="1"/>
        <end position="48"/>
    </location>
</feature>
<name>A0ABT7ZYN0_9FLAO</name>
<reference evidence="2 3" key="1">
    <citation type="journal article" date="2023" name="Int. J. Syst. Evol. Microbiol.">
        <title>Winogradskyella bathintestinalis sp. nov., isolated from the intestine of the deep-sea loosejaw dragonfish, Malacosteus niger.</title>
        <authorList>
            <person name="Uniacke-Lowe S."/>
            <person name="Johnson C.N."/>
            <person name="Stanton C."/>
            <person name="Hill C."/>
            <person name="Ross P."/>
        </authorList>
    </citation>
    <scope>NUCLEOTIDE SEQUENCE [LARGE SCALE GENOMIC DNA]</scope>
    <source>
        <strain evidence="2 3">APC 3343</strain>
    </source>
</reference>
<evidence type="ECO:0000313" key="2">
    <source>
        <dbReference type="EMBL" id="MDN3494097.1"/>
    </source>
</evidence>
<evidence type="ECO:0000313" key="3">
    <source>
        <dbReference type="Proteomes" id="UP001231197"/>
    </source>
</evidence>
<accession>A0ABT7ZYN0</accession>
<keyword evidence="3" id="KW-1185">Reference proteome</keyword>
<dbReference type="EMBL" id="JASDDK010000009">
    <property type="protein sequence ID" value="MDN3494097.1"/>
    <property type="molecule type" value="Genomic_DNA"/>
</dbReference>
<evidence type="ECO:0000256" key="1">
    <source>
        <dbReference type="SAM" id="MobiDB-lite"/>
    </source>
</evidence>
<comment type="caution">
    <text evidence="2">The sequence shown here is derived from an EMBL/GenBank/DDBJ whole genome shotgun (WGS) entry which is preliminary data.</text>
</comment>
<organism evidence="2 3">
    <name type="scientific">Winogradskyella bathintestinalis</name>
    <dbReference type="NCBI Taxonomy" id="3035208"/>
    <lineage>
        <taxon>Bacteria</taxon>
        <taxon>Pseudomonadati</taxon>
        <taxon>Bacteroidota</taxon>
        <taxon>Flavobacteriia</taxon>
        <taxon>Flavobacteriales</taxon>
        <taxon>Flavobacteriaceae</taxon>
        <taxon>Winogradskyella</taxon>
    </lineage>
</organism>
<feature type="compositionally biased region" description="Basic and acidic residues" evidence="1">
    <location>
        <begin position="32"/>
        <end position="48"/>
    </location>
</feature>
<proteinExistence type="predicted"/>